<name>A0AAV5S4K5_MAUHU</name>
<evidence type="ECO:0000256" key="4">
    <source>
        <dbReference type="SAM" id="MobiDB-lite"/>
    </source>
</evidence>
<dbReference type="Gene3D" id="2.130.10.10">
    <property type="entry name" value="YVTN repeat-like/Quinoprotein amine dehydrogenase"/>
    <property type="match status" value="1"/>
</dbReference>
<evidence type="ECO:0000256" key="3">
    <source>
        <dbReference type="ARBA" id="ARBA00023242"/>
    </source>
</evidence>
<sequence>MSTESDSLPKRRRGRPRKASAQNKNVSEEPLDFEDGTYDVAASAVKAISQVNNTNGNDPDFMDDIAPNADEDDEDDFQIDDDIDNDDDDDGVIPVEVEDDEEDYVPPKQITGKRKYTKKAATNVAKKPRNAVPKLLQSKNRIVRFIKDLSSAKDKIARIYGTNEERLLELAKTKEGYESYMFDFPEEYLSPESEYYIPPFDINAGVNTYEMLHKRMAENMSHELTSDEEVKKVFKSRFAPIELQMGGIQSTLETMGRMEFPVFENYNRTGFVFNTGGLITDLAWLNTTRSTTQYVAVAVSQLYDEPANPQLRLFDHTSHVSSIQIFRMDPDSLAFEKTQTILHNGGDIWNLEWNSAYVSPNCLGMLCFVAQDGTFKFIEIANDSIGELNTTVIYDDIKTMISMPNNSVTCYEFLNASEVLCGFRDGSIGQFDILSDLTKPSFFQKVHESYVISISNAFSRFESNVVASTSFDGYLYFFDPRDIGMTKTPVGTRSRGNNLASVSYCPQLYTFLCSDGVNVLKAIPPRALFAVHPINSLSSTIMALSTSKRHPYSLTSTSDGCVYIDNLVRRLLTGVKDPSIAHKSCRLWKWDYDLVDKTFLLNHNYETFKSVANETSKTRIDPHGIVVSCVKWNETEECGKFYAFGNTAGILTVEKLNSE</sequence>
<evidence type="ECO:0000313" key="6">
    <source>
        <dbReference type="Proteomes" id="UP001377567"/>
    </source>
</evidence>
<evidence type="ECO:0000256" key="2">
    <source>
        <dbReference type="ARBA" id="ARBA00023163"/>
    </source>
</evidence>
<dbReference type="InterPro" id="IPR052416">
    <property type="entry name" value="GTF3C_component"/>
</dbReference>
<feature type="compositionally biased region" description="Acidic residues" evidence="4">
    <location>
        <begin position="69"/>
        <end position="88"/>
    </location>
</feature>
<comment type="subcellular location">
    <subcellularLocation>
        <location evidence="1">Nucleus</location>
    </subcellularLocation>
</comment>
<dbReference type="PANTHER" id="PTHR15052">
    <property type="entry name" value="RNA POLYMERASE III TRANSCRIPTION INITIATION FACTOR COMPLEX SUBUNIT"/>
    <property type="match status" value="1"/>
</dbReference>
<dbReference type="AlphaFoldDB" id="A0AAV5S4K5"/>
<reference evidence="5 6" key="1">
    <citation type="journal article" date="2023" name="Elife">
        <title>Identification of key yeast species and microbe-microbe interactions impacting larval growth of Drosophila in the wild.</title>
        <authorList>
            <person name="Mure A."/>
            <person name="Sugiura Y."/>
            <person name="Maeda R."/>
            <person name="Honda K."/>
            <person name="Sakurai N."/>
            <person name="Takahashi Y."/>
            <person name="Watada M."/>
            <person name="Katoh T."/>
            <person name="Gotoh A."/>
            <person name="Gotoh Y."/>
            <person name="Taniguchi I."/>
            <person name="Nakamura K."/>
            <person name="Hayashi T."/>
            <person name="Katayama T."/>
            <person name="Uemura T."/>
            <person name="Hattori Y."/>
        </authorList>
    </citation>
    <scope>NUCLEOTIDE SEQUENCE [LARGE SCALE GENOMIC DNA]</scope>
    <source>
        <strain evidence="5 6">KH-74</strain>
    </source>
</reference>
<dbReference type="InterPro" id="IPR036322">
    <property type="entry name" value="WD40_repeat_dom_sf"/>
</dbReference>
<proteinExistence type="predicted"/>
<evidence type="ECO:0000256" key="1">
    <source>
        <dbReference type="ARBA" id="ARBA00004123"/>
    </source>
</evidence>
<feature type="region of interest" description="Disordered" evidence="4">
    <location>
        <begin position="1"/>
        <end position="35"/>
    </location>
</feature>
<dbReference type="SUPFAM" id="SSF50978">
    <property type="entry name" value="WD40 repeat-like"/>
    <property type="match status" value="1"/>
</dbReference>
<dbReference type="Proteomes" id="UP001377567">
    <property type="component" value="Unassembled WGS sequence"/>
</dbReference>
<keyword evidence="3" id="KW-0539">Nucleus</keyword>
<keyword evidence="6" id="KW-1185">Reference proteome</keyword>
<evidence type="ECO:0000313" key="5">
    <source>
        <dbReference type="EMBL" id="GMM58784.1"/>
    </source>
</evidence>
<keyword evidence="2" id="KW-0804">Transcription</keyword>
<dbReference type="GO" id="GO:0005634">
    <property type="term" value="C:nucleus"/>
    <property type="evidence" value="ECO:0007669"/>
    <property type="project" value="UniProtKB-SubCell"/>
</dbReference>
<comment type="caution">
    <text evidence="5">The sequence shown here is derived from an EMBL/GenBank/DDBJ whole genome shotgun (WGS) entry which is preliminary data.</text>
</comment>
<dbReference type="InterPro" id="IPR015943">
    <property type="entry name" value="WD40/YVTN_repeat-like_dom_sf"/>
</dbReference>
<organism evidence="5 6">
    <name type="scientific">Maudiozyma humilis</name>
    <name type="common">Sour dough yeast</name>
    <name type="synonym">Kazachstania humilis</name>
    <dbReference type="NCBI Taxonomy" id="51915"/>
    <lineage>
        <taxon>Eukaryota</taxon>
        <taxon>Fungi</taxon>
        <taxon>Dikarya</taxon>
        <taxon>Ascomycota</taxon>
        <taxon>Saccharomycotina</taxon>
        <taxon>Saccharomycetes</taxon>
        <taxon>Saccharomycetales</taxon>
        <taxon>Saccharomycetaceae</taxon>
        <taxon>Maudiozyma</taxon>
    </lineage>
</organism>
<protein>
    <submittedName>
        <fullName evidence="5">Transcription factor TFIIIC subunit</fullName>
    </submittedName>
</protein>
<dbReference type="EMBL" id="BTGD01000025">
    <property type="protein sequence ID" value="GMM58784.1"/>
    <property type="molecule type" value="Genomic_DNA"/>
</dbReference>
<dbReference type="GO" id="GO:0000127">
    <property type="term" value="C:transcription factor TFIIIC complex"/>
    <property type="evidence" value="ECO:0007669"/>
    <property type="project" value="TreeGrafter"/>
</dbReference>
<feature type="region of interest" description="Disordered" evidence="4">
    <location>
        <begin position="50"/>
        <end position="88"/>
    </location>
</feature>
<gene>
    <name evidence="5" type="ORF">DAKH74_054010</name>
</gene>
<dbReference type="PANTHER" id="PTHR15052:SF2">
    <property type="entry name" value="GENERAL TRANSCRIPTION FACTOR 3C POLYPEPTIDE 2"/>
    <property type="match status" value="1"/>
</dbReference>
<dbReference type="GO" id="GO:0006383">
    <property type="term" value="P:transcription by RNA polymerase III"/>
    <property type="evidence" value="ECO:0007669"/>
    <property type="project" value="TreeGrafter"/>
</dbReference>
<accession>A0AAV5S4K5</accession>